<dbReference type="AlphaFoldDB" id="A0A5E8B633"/>
<keyword evidence="4 12" id="KW-0349">Heme</keyword>
<dbReference type="Pfam" id="PF00067">
    <property type="entry name" value="p450"/>
    <property type="match status" value="1"/>
</dbReference>
<evidence type="ECO:0008006" key="17">
    <source>
        <dbReference type="Google" id="ProtNLM"/>
    </source>
</evidence>
<protein>
    <recommendedName>
        <fullName evidence="17">Cytochrome P450</fullName>
    </recommendedName>
</protein>
<organism evidence="15 16">
    <name type="scientific">Magnusiomyces paraingens</name>
    <dbReference type="NCBI Taxonomy" id="2606893"/>
    <lineage>
        <taxon>Eukaryota</taxon>
        <taxon>Fungi</taxon>
        <taxon>Dikarya</taxon>
        <taxon>Ascomycota</taxon>
        <taxon>Saccharomycotina</taxon>
        <taxon>Dipodascomycetes</taxon>
        <taxon>Dipodascales</taxon>
        <taxon>Dipodascaceae</taxon>
        <taxon>Magnusiomyces</taxon>
    </lineage>
</organism>
<dbReference type="InterPro" id="IPR001128">
    <property type="entry name" value="Cyt_P450"/>
</dbReference>
<evidence type="ECO:0000256" key="2">
    <source>
        <dbReference type="ARBA" id="ARBA00004370"/>
    </source>
</evidence>
<keyword evidence="16" id="KW-1185">Reference proteome</keyword>
<evidence type="ECO:0000256" key="14">
    <source>
        <dbReference type="SAM" id="Phobius"/>
    </source>
</evidence>
<accession>A0A5E8B633</accession>
<reference evidence="15 16" key="1">
    <citation type="submission" date="2019-09" db="EMBL/GenBank/DDBJ databases">
        <authorList>
            <person name="Brejova B."/>
        </authorList>
    </citation>
    <scope>NUCLEOTIDE SEQUENCE [LARGE SCALE GENOMIC DNA]</scope>
</reference>
<evidence type="ECO:0000313" key="16">
    <source>
        <dbReference type="Proteomes" id="UP000398389"/>
    </source>
</evidence>
<evidence type="ECO:0000256" key="4">
    <source>
        <dbReference type="ARBA" id="ARBA00022617"/>
    </source>
</evidence>
<evidence type="ECO:0000256" key="3">
    <source>
        <dbReference type="ARBA" id="ARBA00010617"/>
    </source>
</evidence>
<dbReference type="InterPro" id="IPR017972">
    <property type="entry name" value="Cyt_P450_CS"/>
</dbReference>
<evidence type="ECO:0000256" key="5">
    <source>
        <dbReference type="ARBA" id="ARBA00022692"/>
    </source>
</evidence>
<dbReference type="CDD" id="cd11063">
    <property type="entry name" value="CYP52"/>
    <property type="match status" value="1"/>
</dbReference>
<dbReference type="InterPro" id="IPR047146">
    <property type="entry name" value="Cyt_P450_E_CYP52_fungi"/>
</dbReference>
<dbReference type="GeneID" id="43579976"/>
<dbReference type="PRINTS" id="PR00464">
    <property type="entry name" value="EP450II"/>
</dbReference>
<evidence type="ECO:0000256" key="8">
    <source>
        <dbReference type="ARBA" id="ARBA00023002"/>
    </source>
</evidence>
<keyword evidence="11 14" id="KW-0472">Membrane</keyword>
<dbReference type="PRINTS" id="PR01239">
    <property type="entry name" value="EP450IICYP52"/>
</dbReference>
<keyword evidence="9 12" id="KW-0408">Iron</keyword>
<dbReference type="InterPro" id="IPR002974">
    <property type="entry name" value="Cyt_P450_E_CYP52_ascomycetes"/>
</dbReference>
<keyword evidence="6 12" id="KW-0479">Metal-binding</keyword>
<evidence type="ECO:0000256" key="13">
    <source>
        <dbReference type="RuleBase" id="RU000461"/>
    </source>
</evidence>
<dbReference type="PANTHER" id="PTHR24287:SF1">
    <property type="entry name" value="P450, PUTATIVE (EUROFUNG)-RELATED"/>
    <property type="match status" value="1"/>
</dbReference>
<keyword evidence="10 13" id="KW-0503">Monooxygenase</keyword>
<dbReference type="EMBL" id="CABVLU010000001">
    <property type="protein sequence ID" value="VVT46316.1"/>
    <property type="molecule type" value="Genomic_DNA"/>
</dbReference>
<dbReference type="PANTHER" id="PTHR24287">
    <property type="entry name" value="P450, PUTATIVE (EUROFUNG)-RELATED"/>
    <property type="match status" value="1"/>
</dbReference>
<dbReference type="PRINTS" id="PR00385">
    <property type="entry name" value="P450"/>
</dbReference>
<dbReference type="RefSeq" id="XP_031851767.1">
    <property type="nucleotide sequence ID" value="XM_031995876.1"/>
</dbReference>
<name>A0A5E8B633_9ASCO</name>
<feature type="transmembrane region" description="Helical" evidence="14">
    <location>
        <begin position="6"/>
        <end position="27"/>
    </location>
</feature>
<dbReference type="GO" id="GO:0016712">
    <property type="term" value="F:oxidoreductase activity, acting on paired donors, with incorporation or reduction of molecular oxygen, reduced flavin or flavoprotein as one donor, and incorporation of one atom of oxygen"/>
    <property type="evidence" value="ECO:0007669"/>
    <property type="project" value="InterPro"/>
</dbReference>
<evidence type="ECO:0000256" key="10">
    <source>
        <dbReference type="ARBA" id="ARBA00023033"/>
    </source>
</evidence>
<dbReference type="Gene3D" id="1.10.630.10">
    <property type="entry name" value="Cytochrome P450"/>
    <property type="match status" value="1"/>
</dbReference>
<keyword evidence="5 14" id="KW-0812">Transmembrane</keyword>
<dbReference type="OrthoDB" id="1470350at2759"/>
<evidence type="ECO:0000256" key="7">
    <source>
        <dbReference type="ARBA" id="ARBA00022989"/>
    </source>
</evidence>
<sequence>MTLLSIFLGALGAFFLYPYLVHMWYLLQARRHGLSTPRVIWSFPFGIPQFVQILRAAQNHRMNRRTLDVSLALPTMTGRSQLMGSFFVMTMDPENIKAVLATQFKDFGHARRYKYFFPLLGDGAFTLDGPGWQHTRAMLRPQFTREQISHVHIIEDHLQKIIQIYRNNNKEGYLDIQPFFYKLTLDSATEFLFGESTDLLSGGNRKLVNALEFEDAFNNAQEVLRNRSLAQNFYWLVNSANFRKWCQVCQTFTSSYVNLALLRTQNYNGEKNEKAEKGEKYIFLDELAKETRNPILLRDQALNILVAGRDTTASLLSWVFLMLARHPDVFEQLRSVILEHFGDGRDLSKVTFETLKRCDYLRYVINETLRLYPTVPNNFRYALKDTSLPRGGGPDESEPIFIPKGHMIMYSAYVLHRHPKLWGPDSGEFKPMRWANRKSTHPWDYLPFNGGPRICLGQQFALTEVSYTIVRMLQNFKGIDAAPSALIGEPKENSSLTLSVADGVPIRLIPV</sequence>
<dbReference type="InterPro" id="IPR036396">
    <property type="entry name" value="Cyt_P450_sf"/>
</dbReference>
<dbReference type="SUPFAM" id="SSF48264">
    <property type="entry name" value="Cytochrome P450"/>
    <property type="match status" value="1"/>
</dbReference>
<evidence type="ECO:0000256" key="11">
    <source>
        <dbReference type="ARBA" id="ARBA00023136"/>
    </source>
</evidence>
<dbReference type="GO" id="GO:0005506">
    <property type="term" value="F:iron ion binding"/>
    <property type="evidence" value="ECO:0007669"/>
    <property type="project" value="InterPro"/>
</dbReference>
<evidence type="ECO:0000256" key="12">
    <source>
        <dbReference type="PIRSR" id="PIRSR602402-1"/>
    </source>
</evidence>
<comment type="subcellular location">
    <subcellularLocation>
        <location evidence="2">Membrane</location>
    </subcellularLocation>
</comment>
<dbReference type="PROSITE" id="PS00086">
    <property type="entry name" value="CYTOCHROME_P450"/>
    <property type="match status" value="1"/>
</dbReference>
<keyword evidence="8 13" id="KW-0560">Oxidoreductase</keyword>
<comment type="cofactor">
    <cofactor evidence="1 12">
        <name>heme</name>
        <dbReference type="ChEBI" id="CHEBI:30413"/>
    </cofactor>
</comment>
<proteinExistence type="inferred from homology"/>
<evidence type="ECO:0000256" key="1">
    <source>
        <dbReference type="ARBA" id="ARBA00001971"/>
    </source>
</evidence>
<evidence type="ECO:0000256" key="6">
    <source>
        <dbReference type="ARBA" id="ARBA00022723"/>
    </source>
</evidence>
<dbReference type="InterPro" id="IPR002402">
    <property type="entry name" value="Cyt_P450_E_grp-II"/>
</dbReference>
<dbReference type="GO" id="GO:0016020">
    <property type="term" value="C:membrane"/>
    <property type="evidence" value="ECO:0007669"/>
    <property type="project" value="UniProtKB-SubCell"/>
</dbReference>
<feature type="binding site" description="axial binding residue" evidence="12">
    <location>
        <position position="455"/>
    </location>
    <ligand>
        <name>heme</name>
        <dbReference type="ChEBI" id="CHEBI:30413"/>
    </ligand>
    <ligandPart>
        <name>Fe</name>
        <dbReference type="ChEBI" id="CHEBI:18248"/>
    </ligandPart>
</feature>
<evidence type="ECO:0000256" key="9">
    <source>
        <dbReference type="ARBA" id="ARBA00023004"/>
    </source>
</evidence>
<dbReference type="GO" id="GO:0020037">
    <property type="term" value="F:heme binding"/>
    <property type="evidence" value="ECO:0007669"/>
    <property type="project" value="InterPro"/>
</dbReference>
<keyword evidence="7 14" id="KW-1133">Transmembrane helix</keyword>
<comment type="similarity">
    <text evidence="3 13">Belongs to the cytochrome P450 family.</text>
</comment>
<dbReference type="Proteomes" id="UP000398389">
    <property type="component" value="Unassembled WGS sequence"/>
</dbReference>
<evidence type="ECO:0000313" key="15">
    <source>
        <dbReference type="EMBL" id="VVT46316.1"/>
    </source>
</evidence>
<gene>
    <name evidence="15" type="ORF">SAPINGB_P001153</name>
</gene>